<dbReference type="GO" id="GO:0000930">
    <property type="term" value="C:gamma-tubulin complex"/>
    <property type="evidence" value="ECO:0007669"/>
    <property type="project" value="TreeGrafter"/>
</dbReference>
<dbReference type="GO" id="GO:0005874">
    <property type="term" value="C:microtubule"/>
    <property type="evidence" value="ECO:0007669"/>
    <property type="project" value="UniProtKB-KW"/>
</dbReference>
<dbReference type="OrthoDB" id="66546at2759"/>
<dbReference type="PANTHER" id="PTHR19302">
    <property type="entry name" value="GAMMA TUBULIN COMPLEX PROTEIN"/>
    <property type="match status" value="1"/>
</dbReference>
<accession>A0A4P9XS69</accession>
<dbReference type="InterPro" id="IPR059169">
    <property type="entry name" value="GCP5_N_ext"/>
</dbReference>
<name>A0A4P9XS69_9FUNG</name>
<dbReference type="GO" id="GO:0051011">
    <property type="term" value="F:microtubule minus-end binding"/>
    <property type="evidence" value="ECO:0007669"/>
    <property type="project" value="TreeGrafter"/>
</dbReference>
<dbReference type="GO" id="GO:0051225">
    <property type="term" value="P:spindle assembly"/>
    <property type="evidence" value="ECO:0007669"/>
    <property type="project" value="TreeGrafter"/>
</dbReference>
<evidence type="ECO:0000256" key="5">
    <source>
        <dbReference type="RuleBase" id="RU363050"/>
    </source>
</evidence>
<dbReference type="Proteomes" id="UP000271241">
    <property type="component" value="Unassembled WGS sequence"/>
</dbReference>
<dbReference type="EMBL" id="KZ992553">
    <property type="protein sequence ID" value="RKP08974.1"/>
    <property type="molecule type" value="Genomic_DNA"/>
</dbReference>
<dbReference type="GO" id="GO:0051321">
    <property type="term" value="P:meiotic cell cycle"/>
    <property type="evidence" value="ECO:0007669"/>
    <property type="project" value="TreeGrafter"/>
</dbReference>
<keyword evidence="2 5" id="KW-0963">Cytoplasm</keyword>
<dbReference type="GO" id="GO:0000278">
    <property type="term" value="P:mitotic cell cycle"/>
    <property type="evidence" value="ECO:0007669"/>
    <property type="project" value="TreeGrafter"/>
</dbReference>
<dbReference type="InterPro" id="IPR041470">
    <property type="entry name" value="GCP_N"/>
</dbReference>
<evidence type="ECO:0000256" key="3">
    <source>
        <dbReference type="ARBA" id="ARBA00022701"/>
    </source>
</evidence>
<dbReference type="InterPro" id="IPR007259">
    <property type="entry name" value="GCP"/>
</dbReference>
<dbReference type="GO" id="GO:0007020">
    <property type="term" value="P:microtubule nucleation"/>
    <property type="evidence" value="ECO:0007669"/>
    <property type="project" value="InterPro"/>
</dbReference>
<dbReference type="GO" id="GO:0005816">
    <property type="term" value="C:spindle pole body"/>
    <property type="evidence" value="ECO:0007669"/>
    <property type="project" value="UniProtKB-ARBA"/>
</dbReference>
<evidence type="ECO:0000256" key="2">
    <source>
        <dbReference type="ARBA" id="ARBA00022490"/>
    </source>
</evidence>
<dbReference type="CDD" id="cd22572">
    <property type="entry name" value="GCP5_NTD"/>
    <property type="match status" value="1"/>
</dbReference>
<dbReference type="Gene3D" id="1.20.120.1900">
    <property type="entry name" value="Gamma-tubulin complex, C-terminal domain"/>
    <property type="match status" value="1"/>
</dbReference>
<dbReference type="GO" id="GO:0000922">
    <property type="term" value="C:spindle pole"/>
    <property type="evidence" value="ECO:0007669"/>
    <property type="project" value="InterPro"/>
</dbReference>
<dbReference type="GO" id="GO:0043015">
    <property type="term" value="F:gamma-tubulin binding"/>
    <property type="evidence" value="ECO:0007669"/>
    <property type="project" value="InterPro"/>
</dbReference>
<organism evidence="8 9">
    <name type="scientific">Thamnocephalis sphaerospora</name>
    <dbReference type="NCBI Taxonomy" id="78915"/>
    <lineage>
        <taxon>Eukaryota</taxon>
        <taxon>Fungi</taxon>
        <taxon>Fungi incertae sedis</taxon>
        <taxon>Zoopagomycota</taxon>
        <taxon>Zoopagomycotina</taxon>
        <taxon>Zoopagomycetes</taxon>
        <taxon>Zoopagales</taxon>
        <taxon>Sigmoideomycetaceae</taxon>
        <taxon>Thamnocephalis</taxon>
    </lineage>
</organism>
<keyword evidence="3 5" id="KW-0493">Microtubule</keyword>
<evidence type="ECO:0000313" key="8">
    <source>
        <dbReference type="EMBL" id="RKP08974.1"/>
    </source>
</evidence>
<evidence type="ECO:0000259" key="7">
    <source>
        <dbReference type="Pfam" id="PF17681"/>
    </source>
</evidence>
<dbReference type="InterPro" id="IPR040457">
    <property type="entry name" value="GCP_C"/>
</dbReference>
<dbReference type="AlphaFoldDB" id="A0A4P9XS69"/>
<evidence type="ECO:0000259" key="6">
    <source>
        <dbReference type="Pfam" id="PF04130"/>
    </source>
</evidence>
<evidence type="ECO:0000256" key="4">
    <source>
        <dbReference type="ARBA" id="ARBA00023212"/>
    </source>
</evidence>
<proteinExistence type="inferred from homology"/>
<dbReference type="GO" id="GO:0031122">
    <property type="term" value="P:cytoplasmic microtubule organization"/>
    <property type="evidence" value="ECO:0007669"/>
    <property type="project" value="TreeGrafter"/>
</dbReference>
<keyword evidence="9" id="KW-1185">Reference proteome</keyword>
<reference evidence="9" key="1">
    <citation type="journal article" date="2018" name="Nat. Microbiol.">
        <title>Leveraging single-cell genomics to expand the fungal tree of life.</title>
        <authorList>
            <person name="Ahrendt S.R."/>
            <person name="Quandt C.A."/>
            <person name="Ciobanu D."/>
            <person name="Clum A."/>
            <person name="Salamov A."/>
            <person name="Andreopoulos B."/>
            <person name="Cheng J.F."/>
            <person name="Woyke T."/>
            <person name="Pelin A."/>
            <person name="Henrissat B."/>
            <person name="Reynolds N.K."/>
            <person name="Benny G.L."/>
            <person name="Smith M.E."/>
            <person name="James T.Y."/>
            <person name="Grigoriev I.V."/>
        </authorList>
    </citation>
    <scope>NUCLEOTIDE SEQUENCE [LARGE SCALE GENOMIC DNA]</scope>
    <source>
        <strain evidence="9">RSA 1356</strain>
    </source>
</reference>
<protein>
    <recommendedName>
        <fullName evidence="5">Spindle pole body component</fullName>
    </recommendedName>
</protein>
<evidence type="ECO:0000313" key="9">
    <source>
        <dbReference type="Proteomes" id="UP000271241"/>
    </source>
</evidence>
<sequence>MARPSKEWDHFTHDLIALFIGVERDDENYGICWKFIRTNLRQGRCLSTRPHEYEQKYAGLAEKFVAHSQMQRAEALTSLRAQLLETWRPADELLPHHVLRLLFELSQSPTSAKYVPSVVTKSVIAQRKLTWKDIIRDEPLTGEHWQMPTFASGSDSESDYVTDEENASHAGGAIKSTFQKQFAPIPTFPQSADAEQRASAEARLIREILHKMQFWHGNRWQHTLSNAKPFDFYEAVALAPALAAAMDSAVTDAQQVSTELYITERQAVRQTIFMLLGRDCFLFKHIGGIVQPSDRASLRHLSRSALHSSLSWFARHGTAIAAVREYASVVLTQDVEPKSRVNQAFAAAIHCELMLLEKQLRVLEHEYSIAFAPAKESRSVVSLSVLQQRLAEPLGCFHVLLTLLGRVRTDDAAVFSTSILDELYRAVVDAHFTEDTAACGFLLRLFERALAPYMETLHAWVFIGELDDLNGEFFIERNRHVQHRADTYWESSYRLRCTADSVATRCPTFLYQYRRCVMTAGKTVHLARLISDGEHLVIDEGRSLMMKQYRLAEAQVSPHADVATATRSMELCASAPSVKRYPRLMQALFSTGQASNGQDAGHGTQQSAMAHANPCAFLGLSATQAPGAPWIPLEAIIARALSGLLASRREESGQRLVHVLATRCALWNSLSALHGFYYMLAGQSWHRFCDTLFSKMDAGGVWAERRLVDHLLLDAVQGDTILDERCVSAWIRTSAQLAGGVESSSVCVLEQLDFDYTVAWPLNNIILPGTRGIYRKVTNLLLQVRRARHFLQHPRYLKLRLRPNSPSASATTMALFYALRTRLIAFTNGLYNYLMTTVLHAESQRFIAAARALIDLDAIIALHERHVALVRDRCLLHEKASTILRSILSLLDATSQLHTVFDRYVETDCTSFRITDAPAFHAALVEIADTFERTRKFVESALRGMARAGGFQHVDVLAALIAN</sequence>
<dbReference type="STRING" id="78915.A0A4P9XS69"/>
<feature type="domain" description="Gamma tubulin complex component C-terminal" evidence="6">
    <location>
        <begin position="667"/>
        <end position="946"/>
    </location>
</feature>
<dbReference type="InterPro" id="IPR042241">
    <property type="entry name" value="GCP_C_sf"/>
</dbReference>
<comment type="similarity">
    <text evidence="1 5">Belongs to the TUBGCP family.</text>
</comment>
<gene>
    <name evidence="8" type="ORF">THASP1DRAFT_29224</name>
</gene>
<dbReference type="PANTHER" id="PTHR19302:SF33">
    <property type="entry name" value="GAMMA-TUBULIN COMPLEX COMPONENT 5"/>
    <property type="match status" value="1"/>
</dbReference>
<dbReference type="Pfam" id="PF17681">
    <property type="entry name" value="GCP_N_terminal"/>
    <property type="match status" value="1"/>
</dbReference>
<feature type="domain" description="Gamma tubulin complex component protein N-terminal" evidence="7">
    <location>
        <begin position="268"/>
        <end position="536"/>
    </location>
</feature>
<comment type="subcellular location">
    <subcellularLocation>
        <location evidence="5">Cytoplasm</location>
        <location evidence="5">Cytoskeleton</location>
        <location evidence="5">Microtubule organizing center</location>
    </subcellularLocation>
</comment>
<keyword evidence="4 5" id="KW-0206">Cytoskeleton</keyword>
<dbReference type="Pfam" id="PF04130">
    <property type="entry name" value="GCP_C_terminal"/>
    <property type="match status" value="1"/>
</dbReference>
<evidence type="ECO:0000256" key="1">
    <source>
        <dbReference type="ARBA" id="ARBA00010337"/>
    </source>
</evidence>